<organism evidence="3 4">
    <name type="scientific">Pocillopora meandrina</name>
    <dbReference type="NCBI Taxonomy" id="46732"/>
    <lineage>
        <taxon>Eukaryota</taxon>
        <taxon>Metazoa</taxon>
        <taxon>Cnidaria</taxon>
        <taxon>Anthozoa</taxon>
        <taxon>Hexacorallia</taxon>
        <taxon>Scleractinia</taxon>
        <taxon>Astrocoeniina</taxon>
        <taxon>Pocilloporidae</taxon>
        <taxon>Pocillopora</taxon>
    </lineage>
</organism>
<keyword evidence="1" id="KW-0677">Repeat</keyword>
<dbReference type="InterPro" id="IPR006623">
    <property type="entry name" value="THEG"/>
</dbReference>
<proteinExistence type="predicted"/>
<protein>
    <recommendedName>
        <fullName evidence="5">Testicular haploid expressed gene protein-like</fullName>
    </recommendedName>
</protein>
<feature type="compositionally biased region" description="Basic and acidic residues" evidence="2">
    <location>
        <begin position="134"/>
        <end position="149"/>
    </location>
</feature>
<dbReference type="EMBL" id="CALNXJ010000016">
    <property type="protein sequence ID" value="CAH3117799.1"/>
    <property type="molecule type" value="Genomic_DNA"/>
</dbReference>
<evidence type="ECO:0000313" key="3">
    <source>
        <dbReference type="EMBL" id="CAH3117799.1"/>
    </source>
</evidence>
<evidence type="ECO:0000256" key="2">
    <source>
        <dbReference type="SAM" id="MobiDB-lite"/>
    </source>
</evidence>
<reference evidence="3 4" key="1">
    <citation type="submission" date="2022-05" db="EMBL/GenBank/DDBJ databases">
        <authorList>
            <consortium name="Genoscope - CEA"/>
            <person name="William W."/>
        </authorList>
    </citation>
    <scope>NUCLEOTIDE SEQUENCE [LARGE SCALE GENOMIC DNA]</scope>
</reference>
<feature type="region of interest" description="Disordered" evidence="2">
    <location>
        <begin position="119"/>
        <end position="149"/>
    </location>
</feature>
<dbReference type="PANTHER" id="PTHR15901">
    <property type="entry name" value="TESTICULAR HAPLOID EXPRESSED GENE PROTEIN"/>
    <property type="match status" value="1"/>
</dbReference>
<gene>
    <name evidence="3" type="ORF">PMEA_00007648</name>
</gene>
<dbReference type="SMART" id="SM00705">
    <property type="entry name" value="THEG"/>
    <property type="match status" value="4"/>
</dbReference>
<dbReference type="InterPro" id="IPR042401">
    <property type="entry name" value="SPMAP2-like"/>
</dbReference>
<sequence>SNSFFTRDQQRQVPLAKMDSKIIVTSHPRYGYYYDIKTSDQTVPFIPNLGVSRRSVFDEVKTPAYKKQHNVFRDYTIGRSSPVWKVSPAARRAAANSRLEQLSQPKKFHSEYEPCRPVQTTVSSAAQKAAASPRTEDLSQPKKRSPIEGREWTIKQSALLSRASARVHELSHAKGVPIGFTPDKIEVWQVSKAALKARPSKRIDDLALPIKREIATNLPNPDAFEVSKAAQKAKCSDRLAELAQPIIRG</sequence>
<evidence type="ECO:0008006" key="5">
    <source>
        <dbReference type="Google" id="ProtNLM"/>
    </source>
</evidence>
<name>A0AAU9WLD0_9CNID</name>
<comment type="caution">
    <text evidence="3">The sequence shown here is derived from an EMBL/GenBank/DDBJ whole genome shotgun (WGS) entry which is preliminary data.</text>
</comment>
<dbReference type="Pfam" id="PF14912">
    <property type="entry name" value="THEG"/>
    <property type="match status" value="2"/>
</dbReference>
<dbReference type="PANTHER" id="PTHR15901:SF16">
    <property type="entry name" value="TESTICULAR HAPLOID EXPRESSED GENE PROTEIN"/>
    <property type="match status" value="1"/>
</dbReference>
<feature type="non-terminal residue" evidence="3">
    <location>
        <position position="1"/>
    </location>
</feature>
<keyword evidence="4" id="KW-1185">Reference proteome</keyword>
<accession>A0AAU9WLD0</accession>
<evidence type="ECO:0000313" key="4">
    <source>
        <dbReference type="Proteomes" id="UP001159428"/>
    </source>
</evidence>
<dbReference type="AlphaFoldDB" id="A0AAU9WLD0"/>
<evidence type="ECO:0000256" key="1">
    <source>
        <dbReference type="ARBA" id="ARBA00022737"/>
    </source>
</evidence>
<dbReference type="Proteomes" id="UP001159428">
    <property type="component" value="Unassembled WGS sequence"/>
</dbReference>